<gene>
    <name evidence="2" type="ordered locus">MTR_1g029340</name>
</gene>
<name>A0A072VQR7_MEDTR</name>
<organism evidence="2 4">
    <name type="scientific">Medicago truncatula</name>
    <name type="common">Barrel medic</name>
    <name type="synonym">Medicago tribuloides</name>
    <dbReference type="NCBI Taxonomy" id="3880"/>
    <lineage>
        <taxon>Eukaryota</taxon>
        <taxon>Viridiplantae</taxon>
        <taxon>Streptophyta</taxon>
        <taxon>Embryophyta</taxon>
        <taxon>Tracheophyta</taxon>
        <taxon>Spermatophyta</taxon>
        <taxon>Magnoliopsida</taxon>
        <taxon>eudicotyledons</taxon>
        <taxon>Gunneridae</taxon>
        <taxon>Pentapetalae</taxon>
        <taxon>rosids</taxon>
        <taxon>fabids</taxon>
        <taxon>Fabales</taxon>
        <taxon>Fabaceae</taxon>
        <taxon>Papilionoideae</taxon>
        <taxon>50 kb inversion clade</taxon>
        <taxon>NPAAA clade</taxon>
        <taxon>Hologalegina</taxon>
        <taxon>IRL clade</taxon>
        <taxon>Trifolieae</taxon>
        <taxon>Medicago</taxon>
    </lineage>
</organism>
<reference evidence="2 4" key="2">
    <citation type="journal article" date="2014" name="BMC Genomics">
        <title>An improved genome release (version Mt4.0) for the model legume Medicago truncatula.</title>
        <authorList>
            <person name="Tang H."/>
            <person name="Krishnakumar V."/>
            <person name="Bidwell S."/>
            <person name="Rosen B."/>
            <person name="Chan A."/>
            <person name="Zhou S."/>
            <person name="Gentzbittel L."/>
            <person name="Childs K.L."/>
            <person name="Yandell M."/>
            <person name="Gundlach H."/>
            <person name="Mayer K.F."/>
            <person name="Schwartz D.C."/>
            <person name="Town C.D."/>
        </authorList>
    </citation>
    <scope>GENOME REANNOTATION</scope>
    <source>
        <strain evidence="2">A17</strain>
        <strain evidence="3 4">cv. Jemalong A17</strain>
    </source>
</reference>
<evidence type="ECO:0000313" key="2">
    <source>
        <dbReference type="EMBL" id="KEH40465.1"/>
    </source>
</evidence>
<reference evidence="3" key="3">
    <citation type="submission" date="2015-04" db="UniProtKB">
        <authorList>
            <consortium name="EnsemblPlants"/>
        </authorList>
    </citation>
    <scope>IDENTIFICATION</scope>
    <source>
        <strain evidence="3">cv. Jemalong A17</strain>
    </source>
</reference>
<dbReference type="Proteomes" id="UP000002051">
    <property type="component" value="Unassembled WGS sequence"/>
</dbReference>
<reference evidence="2 4" key="1">
    <citation type="journal article" date="2011" name="Nature">
        <title>The Medicago genome provides insight into the evolution of rhizobial symbioses.</title>
        <authorList>
            <person name="Young N.D."/>
            <person name="Debelle F."/>
            <person name="Oldroyd G.E."/>
            <person name="Geurts R."/>
            <person name="Cannon S.B."/>
            <person name="Udvardi M.K."/>
            <person name="Benedito V.A."/>
            <person name="Mayer K.F."/>
            <person name="Gouzy J."/>
            <person name="Schoof H."/>
            <person name="Van de Peer Y."/>
            <person name="Proost S."/>
            <person name="Cook D.R."/>
            <person name="Meyers B.C."/>
            <person name="Spannagl M."/>
            <person name="Cheung F."/>
            <person name="De Mita S."/>
            <person name="Krishnakumar V."/>
            <person name="Gundlach H."/>
            <person name="Zhou S."/>
            <person name="Mudge J."/>
            <person name="Bharti A.K."/>
            <person name="Murray J.D."/>
            <person name="Naoumkina M.A."/>
            <person name="Rosen B."/>
            <person name="Silverstein K.A."/>
            <person name="Tang H."/>
            <person name="Rombauts S."/>
            <person name="Zhao P.X."/>
            <person name="Zhou P."/>
            <person name="Barbe V."/>
            <person name="Bardou P."/>
            <person name="Bechner M."/>
            <person name="Bellec A."/>
            <person name="Berger A."/>
            <person name="Berges H."/>
            <person name="Bidwell S."/>
            <person name="Bisseling T."/>
            <person name="Choisne N."/>
            <person name="Couloux A."/>
            <person name="Denny R."/>
            <person name="Deshpande S."/>
            <person name="Dai X."/>
            <person name="Doyle J.J."/>
            <person name="Dudez A.M."/>
            <person name="Farmer A.D."/>
            <person name="Fouteau S."/>
            <person name="Franken C."/>
            <person name="Gibelin C."/>
            <person name="Gish J."/>
            <person name="Goldstein S."/>
            <person name="Gonzalez A.J."/>
            <person name="Green P.J."/>
            <person name="Hallab A."/>
            <person name="Hartog M."/>
            <person name="Hua A."/>
            <person name="Humphray S.J."/>
            <person name="Jeong D.H."/>
            <person name="Jing Y."/>
            <person name="Jocker A."/>
            <person name="Kenton S.M."/>
            <person name="Kim D.J."/>
            <person name="Klee K."/>
            <person name="Lai H."/>
            <person name="Lang C."/>
            <person name="Lin S."/>
            <person name="Macmil S.L."/>
            <person name="Magdelenat G."/>
            <person name="Matthews L."/>
            <person name="McCorrison J."/>
            <person name="Monaghan E.L."/>
            <person name="Mun J.H."/>
            <person name="Najar F.Z."/>
            <person name="Nicholson C."/>
            <person name="Noirot C."/>
            <person name="O'Bleness M."/>
            <person name="Paule C.R."/>
            <person name="Poulain J."/>
            <person name="Prion F."/>
            <person name="Qin B."/>
            <person name="Qu C."/>
            <person name="Retzel E.F."/>
            <person name="Riddle C."/>
            <person name="Sallet E."/>
            <person name="Samain S."/>
            <person name="Samson N."/>
            <person name="Sanders I."/>
            <person name="Saurat O."/>
            <person name="Scarpelli C."/>
            <person name="Schiex T."/>
            <person name="Segurens B."/>
            <person name="Severin A.J."/>
            <person name="Sherrier D.J."/>
            <person name="Shi R."/>
            <person name="Sims S."/>
            <person name="Singer S.R."/>
            <person name="Sinharoy S."/>
            <person name="Sterck L."/>
            <person name="Viollet A."/>
            <person name="Wang B.B."/>
            <person name="Wang K."/>
            <person name="Wang M."/>
            <person name="Wang X."/>
            <person name="Warfsmann J."/>
            <person name="Weissenbach J."/>
            <person name="White D.D."/>
            <person name="White J.D."/>
            <person name="Wiley G.B."/>
            <person name="Wincker P."/>
            <person name="Xing Y."/>
            <person name="Yang L."/>
            <person name="Yao Z."/>
            <person name="Ying F."/>
            <person name="Zhai J."/>
            <person name="Zhou L."/>
            <person name="Zuber A."/>
            <person name="Denarie J."/>
            <person name="Dixon R.A."/>
            <person name="May G.D."/>
            <person name="Schwartz D.C."/>
            <person name="Rogers J."/>
            <person name="Quetier F."/>
            <person name="Town C.D."/>
            <person name="Roe B.A."/>
        </authorList>
    </citation>
    <scope>NUCLEOTIDE SEQUENCE [LARGE SCALE GENOMIC DNA]</scope>
    <source>
        <strain evidence="2">A17</strain>
        <strain evidence="3 4">cv. Jemalong A17</strain>
    </source>
</reference>
<sequence length="97" mass="11271">MSPFSLHRYVYLSLPPTTVIVTVSPYATIAAVNHNNLLGFRSKRWWRGRREEEAVLHIWMVAAVLHIWMVAEKRFVSSEMGNKMKEDGAQSLHENYI</sequence>
<evidence type="ECO:0000256" key="1">
    <source>
        <dbReference type="SAM" id="Phobius"/>
    </source>
</evidence>
<accession>A0A072VQR7</accession>
<dbReference type="EnsemblPlants" id="KEH40465">
    <property type="protein sequence ID" value="KEH40465"/>
    <property type="gene ID" value="MTR_1g029340"/>
</dbReference>
<keyword evidence="4" id="KW-1185">Reference proteome</keyword>
<feature type="transmembrane region" description="Helical" evidence="1">
    <location>
        <begin position="54"/>
        <end position="71"/>
    </location>
</feature>
<dbReference type="EMBL" id="CM001217">
    <property type="protein sequence ID" value="KEH40465.1"/>
    <property type="molecule type" value="Genomic_DNA"/>
</dbReference>
<keyword evidence="1" id="KW-0472">Membrane</keyword>
<dbReference type="PaxDb" id="3880-AES63238"/>
<dbReference type="HOGENOM" id="CLU_2349904_0_0_1"/>
<keyword evidence="1" id="KW-1133">Transmembrane helix</keyword>
<evidence type="ECO:0000313" key="3">
    <source>
        <dbReference type="EnsemblPlants" id="KEH40465"/>
    </source>
</evidence>
<dbReference type="AlphaFoldDB" id="A0A072VQR7"/>
<proteinExistence type="predicted"/>
<evidence type="ECO:0000313" key="4">
    <source>
        <dbReference type="Proteomes" id="UP000002051"/>
    </source>
</evidence>
<protein>
    <submittedName>
        <fullName evidence="2">Transmembrane protein, putative</fullName>
    </submittedName>
</protein>
<keyword evidence="1 2" id="KW-0812">Transmembrane</keyword>
<feature type="transmembrane region" description="Helical" evidence="1">
    <location>
        <begin position="12"/>
        <end position="33"/>
    </location>
</feature>